<evidence type="ECO:0000313" key="4">
    <source>
        <dbReference type="Proteomes" id="UP000028990"/>
    </source>
</evidence>
<dbReference type="SUPFAM" id="SSF55486">
    <property type="entry name" value="Metalloproteases ('zincins'), catalytic domain"/>
    <property type="match status" value="1"/>
</dbReference>
<gene>
    <name evidence="3" type="ORF">H920_08506</name>
</gene>
<evidence type="ECO:0000313" key="3">
    <source>
        <dbReference type="EMBL" id="KFO30094.1"/>
    </source>
</evidence>
<dbReference type="InterPro" id="IPR042089">
    <property type="entry name" value="Peptidase_M13_dom_2"/>
</dbReference>
<dbReference type="Gene3D" id="1.10.1380.10">
    <property type="entry name" value="Neutral endopeptidase , domain2"/>
    <property type="match status" value="1"/>
</dbReference>
<proteinExistence type="predicted"/>
<dbReference type="Proteomes" id="UP000028990">
    <property type="component" value="Unassembled WGS sequence"/>
</dbReference>
<dbReference type="AlphaFoldDB" id="A0A091DD70"/>
<evidence type="ECO:0000259" key="2">
    <source>
        <dbReference type="Pfam" id="PF05649"/>
    </source>
</evidence>
<dbReference type="GO" id="GO:0006508">
    <property type="term" value="P:proteolysis"/>
    <property type="evidence" value="ECO:0007669"/>
    <property type="project" value="InterPro"/>
</dbReference>
<accession>A0A091DD70</accession>
<feature type="region of interest" description="Disordered" evidence="1">
    <location>
        <begin position="138"/>
        <end position="157"/>
    </location>
</feature>
<dbReference type="EMBL" id="KN122502">
    <property type="protein sequence ID" value="KFO30094.1"/>
    <property type="molecule type" value="Genomic_DNA"/>
</dbReference>
<protein>
    <submittedName>
        <fullName evidence="3">Endothelin-converting enzyme-like 1</fullName>
    </submittedName>
</protein>
<sequence>MIAYTENLVGDFALLMQGHSAGASSQITVSEYDDLRRDVSAMYNKVTLGQLQKITPHLRWKWLLDQIFQEDFSEDEEVVLLATDYMQQVSQLIRSMPHRQMGNGVGDPSEQDCVQLLLYDRDQEGRAQPLAPVVTSCPSLHSVGTDRVGSPEQPPPL</sequence>
<feature type="domain" description="Peptidase M13 N-terminal" evidence="2">
    <location>
        <begin position="33"/>
        <end position="101"/>
    </location>
</feature>
<evidence type="ECO:0000256" key="1">
    <source>
        <dbReference type="SAM" id="MobiDB-lite"/>
    </source>
</evidence>
<dbReference type="InterPro" id="IPR008753">
    <property type="entry name" value="Peptidase_M13_N"/>
</dbReference>
<reference evidence="3 4" key="1">
    <citation type="submission" date="2013-11" db="EMBL/GenBank/DDBJ databases">
        <title>The Damaraland mole rat (Fukomys damarensis) genome and evolution of African mole rats.</title>
        <authorList>
            <person name="Gladyshev V.N."/>
            <person name="Fang X."/>
        </authorList>
    </citation>
    <scope>NUCLEOTIDE SEQUENCE [LARGE SCALE GENOMIC DNA]</scope>
    <source>
        <tissue evidence="3">Liver</tissue>
    </source>
</reference>
<dbReference type="Pfam" id="PF05649">
    <property type="entry name" value="Peptidase_M13_N"/>
    <property type="match status" value="1"/>
</dbReference>
<keyword evidence="4" id="KW-1185">Reference proteome</keyword>
<organism evidence="3 4">
    <name type="scientific">Fukomys damarensis</name>
    <name type="common">Damaraland mole rat</name>
    <name type="synonym">Cryptomys damarensis</name>
    <dbReference type="NCBI Taxonomy" id="885580"/>
    <lineage>
        <taxon>Eukaryota</taxon>
        <taxon>Metazoa</taxon>
        <taxon>Chordata</taxon>
        <taxon>Craniata</taxon>
        <taxon>Vertebrata</taxon>
        <taxon>Euteleostomi</taxon>
        <taxon>Mammalia</taxon>
        <taxon>Eutheria</taxon>
        <taxon>Euarchontoglires</taxon>
        <taxon>Glires</taxon>
        <taxon>Rodentia</taxon>
        <taxon>Hystricomorpha</taxon>
        <taxon>Bathyergidae</taxon>
        <taxon>Fukomys</taxon>
    </lineage>
</organism>
<name>A0A091DD70_FUKDA</name>